<dbReference type="Proteomes" id="UP000470246">
    <property type="component" value="Unassembled WGS sequence"/>
</dbReference>
<dbReference type="CDD" id="cd17535">
    <property type="entry name" value="REC_NarL-like"/>
    <property type="match status" value="1"/>
</dbReference>
<dbReference type="InterPro" id="IPR058245">
    <property type="entry name" value="NreC/VraR/RcsB-like_REC"/>
</dbReference>
<dbReference type="SUPFAM" id="SSF52172">
    <property type="entry name" value="CheY-like"/>
    <property type="match status" value="1"/>
</dbReference>
<dbReference type="SMART" id="SM00448">
    <property type="entry name" value="REC"/>
    <property type="match status" value="1"/>
</dbReference>
<proteinExistence type="predicted"/>
<protein>
    <submittedName>
        <fullName evidence="4">Response regulator transcription factor</fullName>
    </submittedName>
</protein>
<keyword evidence="1" id="KW-0238">DNA-binding</keyword>
<keyword evidence="5" id="KW-1185">Reference proteome</keyword>
<feature type="modified residue" description="4-aspartylphosphate" evidence="2">
    <location>
        <position position="54"/>
    </location>
</feature>
<dbReference type="RefSeq" id="WP_163482819.1">
    <property type="nucleotide sequence ID" value="NZ_JAAGWF010000018.1"/>
</dbReference>
<evidence type="ECO:0000313" key="4">
    <source>
        <dbReference type="EMBL" id="NEK59443.1"/>
    </source>
</evidence>
<evidence type="ECO:0000259" key="3">
    <source>
        <dbReference type="PROSITE" id="PS50110"/>
    </source>
</evidence>
<dbReference type="InterPro" id="IPR001789">
    <property type="entry name" value="Sig_transdc_resp-reg_receiver"/>
</dbReference>
<organism evidence="4 5">
    <name type="scientific">Geodermatophilus sabuli</name>
    <dbReference type="NCBI Taxonomy" id="1564158"/>
    <lineage>
        <taxon>Bacteria</taxon>
        <taxon>Bacillati</taxon>
        <taxon>Actinomycetota</taxon>
        <taxon>Actinomycetes</taxon>
        <taxon>Geodermatophilales</taxon>
        <taxon>Geodermatophilaceae</taxon>
        <taxon>Geodermatophilus</taxon>
    </lineage>
</organism>
<dbReference type="Gene3D" id="3.40.50.2300">
    <property type="match status" value="1"/>
</dbReference>
<comment type="caution">
    <text evidence="4">The sequence shown here is derived from an EMBL/GenBank/DDBJ whole genome shotgun (WGS) entry which is preliminary data.</text>
</comment>
<dbReference type="GO" id="GO:0003677">
    <property type="term" value="F:DNA binding"/>
    <property type="evidence" value="ECO:0007669"/>
    <property type="project" value="UniProtKB-KW"/>
</dbReference>
<dbReference type="EMBL" id="JAAGWF010000018">
    <property type="protein sequence ID" value="NEK59443.1"/>
    <property type="molecule type" value="Genomic_DNA"/>
</dbReference>
<dbReference type="InterPro" id="IPR011006">
    <property type="entry name" value="CheY-like_superfamily"/>
</dbReference>
<evidence type="ECO:0000256" key="1">
    <source>
        <dbReference type="ARBA" id="ARBA00023125"/>
    </source>
</evidence>
<dbReference type="GO" id="GO:0000160">
    <property type="term" value="P:phosphorelay signal transduction system"/>
    <property type="evidence" value="ECO:0007669"/>
    <property type="project" value="InterPro"/>
</dbReference>
<dbReference type="PANTHER" id="PTHR43214">
    <property type="entry name" value="TWO-COMPONENT RESPONSE REGULATOR"/>
    <property type="match status" value="1"/>
</dbReference>
<sequence length="161" mass="16925">MIRVLVADDHQLIRQALTDLFADTTDIRVVGECADGGEVAGAVARTLPDVVLMDLRMPVMDGLEATRELLATHPQVRVVVLTGALTPATVREATALGVAGYLLKGDDPGALPDRIRTVASGGRAWSAAAAALVENGWESMTLAPAVEARSTYAAESPPRLR</sequence>
<dbReference type="Pfam" id="PF00072">
    <property type="entry name" value="Response_reg"/>
    <property type="match status" value="1"/>
</dbReference>
<dbReference type="AlphaFoldDB" id="A0A7K3W4Z8"/>
<dbReference type="PROSITE" id="PS50110">
    <property type="entry name" value="RESPONSE_REGULATORY"/>
    <property type="match status" value="1"/>
</dbReference>
<name>A0A7K3W4Z8_9ACTN</name>
<reference evidence="4 5" key="1">
    <citation type="submission" date="2020-02" db="EMBL/GenBank/DDBJ databases">
        <title>Geodermatophilus sabuli CPCC 205279 I12A-02694.</title>
        <authorList>
            <person name="Jiang Z."/>
        </authorList>
    </citation>
    <scope>NUCLEOTIDE SEQUENCE [LARGE SCALE GENOMIC DNA]</scope>
    <source>
        <strain evidence="4 5">I12A-02694</strain>
    </source>
</reference>
<evidence type="ECO:0000256" key="2">
    <source>
        <dbReference type="PROSITE-ProRule" id="PRU00169"/>
    </source>
</evidence>
<feature type="domain" description="Response regulatory" evidence="3">
    <location>
        <begin position="3"/>
        <end position="119"/>
    </location>
</feature>
<evidence type="ECO:0000313" key="5">
    <source>
        <dbReference type="Proteomes" id="UP000470246"/>
    </source>
</evidence>
<gene>
    <name evidence="4" type="ORF">GCU56_16415</name>
</gene>
<keyword evidence="2" id="KW-0597">Phosphoprotein</keyword>
<dbReference type="InterPro" id="IPR039420">
    <property type="entry name" value="WalR-like"/>
</dbReference>
<accession>A0A7K3W4Z8</accession>